<evidence type="ECO:0000313" key="3">
    <source>
        <dbReference type="Proteomes" id="UP000247459"/>
    </source>
</evidence>
<dbReference type="PANTHER" id="PTHR36009:SF3">
    <property type="entry name" value="TRANSMEMBRANE PROTEIN"/>
    <property type="match status" value="1"/>
</dbReference>
<keyword evidence="1" id="KW-1133">Transmembrane helix</keyword>
<comment type="caution">
    <text evidence="2">The sequence shown here is derived from an EMBL/GenBank/DDBJ whole genome shotgun (WGS) entry which is preliminary data.</text>
</comment>
<feature type="transmembrane region" description="Helical" evidence="1">
    <location>
        <begin position="76"/>
        <end position="97"/>
    </location>
</feature>
<feature type="transmembrane region" description="Helical" evidence="1">
    <location>
        <begin position="42"/>
        <end position="64"/>
    </location>
</feature>
<protein>
    <recommendedName>
        <fullName evidence="4">DUF2834 domain-containing protein</fullName>
    </recommendedName>
</protein>
<feature type="transmembrane region" description="Helical" evidence="1">
    <location>
        <begin position="128"/>
        <end position="146"/>
    </location>
</feature>
<evidence type="ECO:0008006" key="4">
    <source>
        <dbReference type="Google" id="ProtNLM"/>
    </source>
</evidence>
<dbReference type="OrthoDB" id="482433at2"/>
<dbReference type="AlphaFoldDB" id="A0A2W0C3N1"/>
<evidence type="ECO:0000313" key="2">
    <source>
        <dbReference type="EMBL" id="PYY26696.1"/>
    </source>
</evidence>
<dbReference type="Proteomes" id="UP000247459">
    <property type="component" value="Unassembled WGS sequence"/>
</dbReference>
<feature type="transmembrane region" description="Helical" evidence="1">
    <location>
        <begin position="193"/>
        <end position="211"/>
    </location>
</feature>
<evidence type="ECO:0000256" key="1">
    <source>
        <dbReference type="SAM" id="Phobius"/>
    </source>
</evidence>
<keyword evidence="1" id="KW-0812">Transmembrane</keyword>
<dbReference type="EMBL" id="PRLG01000029">
    <property type="protein sequence ID" value="PYY26696.1"/>
    <property type="molecule type" value="Genomic_DNA"/>
</dbReference>
<gene>
    <name evidence="2" type="ORF">PIL02S_06111</name>
</gene>
<sequence>MKWILGMIWLAFLVYAWIWAPGKPLGSDPVFKELITLQSKEAWLMTVFSWLGIFPAIFTCLLLKTPANERGSRVPVWPFVLLSFGLGAFALLPYFAWSSPKRSRRGTEHLHFGYRRSSVIGRIAAHKLTHGILLLLTLGTACYGFIQGHPAVYMEAFRQSSFVHIMTIDFVVLTLLSVIAIYRDAVFSRRSRVWALTGVVPLIGPLVYLVADRRSAA</sequence>
<accession>A0A2W0C3N1</accession>
<feature type="transmembrane region" description="Helical" evidence="1">
    <location>
        <begin position="6"/>
        <end position="22"/>
    </location>
</feature>
<reference evidence="2 3" key="1">
    <citation type="submission" date="2018-01" db="EMBL/GenBank/DDBJ databases">
        <title>Genome sequence of the PGP bacterium Paenibacillus illinoisensis E3.</title>
        <authorList>
            <person name="Rolli E."/>
            <person name="Marasco R."/>
            <person name="Bessem C."/>
            <person name="Michoud G."/>
            <person name="Gaiarsa S."/>
            <person name="Borin S."/>
            <person name="Daffonchio D."/>
        </authorList>
    </citation>
    <scope>NUCLEOTIDE SEQUENCE [LARGE SCALE GENOMIC DNA]</scope>
    <source>
        <strain evidence="2 3">E3</strain>
    </source>
</reference>
<keyword evidence="1" id="KW-0472">Membrane</keyword>
<proteinExistence type="predicted"/>
<dbReference type="PANTHER" id="PTHR36009">
    <property type="match status" value="1"/>
</dbReference>
<dbReference type="RefSeq" id="WP_110822574.1">
    <property type="nucleotide sequence ID" value="NZ_PRLG01000029.1"/>
</dbReference>
<name>A0A2W0C3N1_9BACL</name>
<feature type="transmembrane region" description="Helical" evidence="1">
    <location>
        <begin position="161"/>
        <end position="181"/>
    </location>
</feature>
<organism evidence="2 3">
    <name type="scientific">Paenibacillus illinoisensis</name>
    <dbReference type="NCBI Taxonomy" id="59845"/>
    <lineage>
        <taxon>Bacteria</taxon>
        <taxon>Bacillati</taxon>
        <taxon>Bacillota</taxon>
        <taxon>Bacilli</taxon>
        <taxon>Bacillales</taxon>
        <taxon>Paenibacillaceae</taxon>
        <taxon>Paenibacillus</taxon>
    </lineage>
</organism>